<comment type="similarity">
    <text evidence="1">Belongs to the membrane fusion protein (MFP) (TC 8.A.1) family.</text>
</comment>
<evidence type="ECO:0000256" key="2">
    <source>
        <dbReference type="ARBA" id="ARBA00022448"/>
    </source>
</evidence>
<dbReference type="GO" id="GO:0015679">
    <property type="term" value="P:plasma membrane copper ion transport"/>
    <property type="evidence" value="ECO:0007669"/>
    <property type="project" value="TreeGrafter"/>
</dbReference>
<name>A0AAU7CMV9_9BACT</name>
<dbReference type="Gene3D" id="2.40.50.100">
    <property type="match status" value="1"/>
</dbReference>
<dbReference type="InterPro" id="IPR058627">
    <property type="entry name" value="MdtA-like_C"/>
</dbReference>
<organism evidence="8">
    <name type="scientific">Singulisphaera sp. Ch08</name>
    <dbReference type="NCBI Taxonomy" id="3120278"/>
    <lineage>
        <taxon>Bacteria</taxon>
        <taxon>Pseudomonadati</taxon>
        <taxon>Planctomycetota</taxon>
        <taxon>Planctomycetia</taxon>
        <taxon>Isosphaerales</taxon>
        <taxon>Isosphaeraceae</taxon>
        <taxon>Singulisphaera</taxon>
    </lineage>
</organism>
<dbReference type="Pfam" id="PF25967">
    <property type="entry name" value="RND-MFP_C"/>
    <property type="match status" value="1"/>
</dbReference>
<proteinExistence type="inferred from homology"/>
<dbReference type="GO" id="GO:0030313">
    <property type="term" value="C:cell envelope"/>
    <property type="evidence" value="ECO:0007669"/>
    <property type="project" value="TreeGrafter"/>
</dbReference>
<dbReference type="PANTHER" id="PTHR30097">
    <property type="entry name" value="CATION EFFLUX SYSTEM PROTEIN CUSB"/>
    <property type="match status" value="1"/>
</dbReference>
<feature type="domain" description="CzcB-like barrel-sandwich hybrid" evidence="7">
    <location>
        <begin position="136"/>
        <end position="285"/>
    </location>
</feature>
<evidence type="ECO:0000256" key="1">
    <source>
        <dbReference type="ARBA" id="ARBA00009477"/>
    </source>
</evidence>
<evidence type="ECO:0000256" key="4">
    <source>
        <dbReference type="SAM" id="Phobius"/>
    </source>
</evidence>
<accession>A0AAU7CMV9</accession>
<evidence type="ECO:0000313" key="8">
    <source>
        <dbReference type="EMBL" id="XBH06476.1"/>
    </source>
</evidence>
<dbReference type="Gene3D" id="2.40.30.170">
    <property type="match status" value="1"/>
</dbReference>
<evidence type="ECO:0000259" key="5">
    <source>
        <dbReference type="Pfam" id="PF25954"/>
    </source>
</evidence>
<keyword evidence="2" id="KW-0813">Transport</keyword>
<keyword evidence="4" id="KW-0812">Transmembrane</keyword>
<protein>
    <submittedName>
        <fullName evidence="8">Efflux RND transporter periplasmic adaptor subunit</fullName>
    </submittedName>
</protein>
<dbReference type="RefSeq" id="WP_406699326.1">
    <property type="nucleotide sequence ID" value="NZ_CP155447.1"/>
</dbReference>
<evidence type="ECO:0000256" key="3">
    <source>
        <dbReference type="SAM" id="MobiDB-lite"/>
    </source>
</evidence>
<sequence>MTPTRSAPSINNDDSRASAAGPFATEATTPRGRRKRPWLLVSGGLVVLAGLAYAGWSDPSRVQAVLKTVSRNAGKPVAVQLESFEPVSLERWDGLVTINDRARKSLGLATVEVSPQTTPIRLELLGTTAYMTDTLTKVRPMFKGRVDKVHVSVGQAVTKGQPLIELYSKDLAEAKSSYQIERIQWLYDKNLLQSREPLLKSRAISQQQYDETKNNEMKSRREYEVARDKLLIYGLSETEVDKVDDEAGASKARVTLRANTDGFVIERDVVPGNLYDDNDTLLVIAPLDRLWVWGNVFESDIDLVKLGQAWEVRFPFLEHQIHGKVEYISNRVDPDSHAVRIRTSIPNQGHQLKSDMLVRGMLEIPPTPGRTTIPRTALIVDDGRYCVFVRRPDQPEKYERRRVVIAQEKDDHVVVDHGLKAGETVVSVGALILAQIHEDLRGLETGSPPHENTGVD</sequence>
<evidence type="ECO:0000259" key="6">
    <source>
        <dbReference type="Pfam" id="PF25967"/>
    </source>
</evidence>
<feature type="region of interest" description="Disordered" evidence="3">
    <location>
        <begin position="1"/>
        <end position="32"/>
    </location>
</feature>
<dbReference type="GO" id="GO:0022857">
    <property type="term" value="F:transmembrane transporter activity"/>
    <property type="evidence" value="ECO:0007669"/>
    <property type="project" value="InterPro"/>
</dbReference>
<dbReference type="InterPro" id="IPR051909">
    <property type="entry name" value="MFP_Cation_Efflux"/>
</dbReference>
<dbReference type="EMBL" id="CP155447">
    <property type="protein sequence ID" value="XBH06476.1"/>
    <property type="molecule type" value="Genomic_DNA"/>
</dbReference>
<feature type="compositionally biased region" description="Polar residues" evidence="3">
    <location>
        <begin position="1"/>
        <end position="12"/>
    </location>
</feature>
<dbReference type="InterPro" id="IPR058792">
    <property type="entry name" value="Beta-barrel_RND_2"/>
</dbReference>
<dbReference type="SUPFAM" id="SSF111369">
    <property type="entry name" value="HlyD-like secretion proteins"/>
    <property type="match status" value="1"/>
</dbReference>
<keyword evidence="4" id="KW-0472">Membrane</keyword>
<dbReference type="AlphaFoldDB" id="A0AAU7CMV9"/>
<dbReference type="Pfam" id="PF25954">
    <property type="entry name" value="Beta-barrel_RND_2"/>
    <property type="match status" value="1"/>
</dbReference>
<dbReference type="InterPro" id="IPR058647">
    <property type="entry name" value="BSH_CzcB-like"/>
</dbReference>
<reference evidence="8" key="1">
    <citation type="submission" date="2024-05" db="EMBL/GenBank/DDBJ databases">
        <title>Planctomycetes of the genus Singulisphaera possess chitinolytic capabilities.</title>
        <authorList>
            <person name="Ivanova A."/>
        </authorList>
    </citation>
    <scope>NUCLEOTIDE SEQUENCE</scope>
    <source>
        <strain evidence="8">Ch08T</strain>
    </source>
</reference>
<dbReference type="NCBIfam" id="TIGR01730">
    <property type="entry name" value="RND_mfp"/>
    <property type="match status" value="1"/>
</dbReference>
<dbReference type="Gene3D" id="2.40.420.20">
    <property type="match status" value="1"/>
</dbReference>
<dbReference type="InterPro" id="IPR006143">
    <property type="entry name" value="RND_pump_MFP"/>
</dbReference>
<gene>
    <name evidence="8" type="ORF">V5E97_10685</name>
</gene>
<dbReference type="Pfam" id="PF25973">
    <property type="entry name" value="BSH_CzcB"/>
    <property type="match status" value="1"/>
</dbReference>
<feature type="transmembrane region" description="Helical" evidence="4">
    <location>
        <begin position="38"/>
        <end position="56"/>
    </location>
</feature>
<evidence type="ECO:0000259" key="7">
    <source>
        <dbReference type="Pfam" id="PF25973"/>
    </source>
</evidence>
<keyword evidence="4" id="KW-1133">Transmembrane helix</keyword>
<dbReference type="PANTHER" id="PTHR30097:SF4">
    <property type="entry name" value="SLR6042 PROTEIN"/>
    <property type="match status" value="1"/>
</dbReference>
<dbReference type="GO" id="GO:0016020">
    <property type="term" value="C:membrane"/>
    <property type="evidence" value="ECO:0007669"/>
    <property type="project" value="InterPro"/>
</dbReference>
<feature type="domain" description="Multidrug resistance protein MdtA-like C-terminal permuted SH3" evidence="6">
    <location>
        <begin position="384"/>
        <end position="426"/>
    </location>
</feature>
<dbReference type="GO" id="GO:0060003">
    <property type="term" value="P:copper ion export"/>
    <property type="evidence" value="ECO:0007669"/>
    <property type="project" value="TreeGrafter"/>
</dbReference>
<feature type="domain" description="CusB-like beta-barrel" evidence="5">
    <location>
        <begin position="290"/>
        <end position="362"/>
    </location>
</feature>